<keyword evidence="2" id="KW-1185">Reference proteome</keyword>
<protein>
    <recommendedName>
        <fullName evidence="3">Nucleotidyltransferase family protein</fullName>
    </recommendedName>
</protein>
<sequence>MSLFRHAWWSDRPEFDLLLSLSRIEVTTSEAERCRRLLRDHKNDFDWGLFIDQAGRHKVLPLVGRHIVRHNLHNGGDGIPLIPYRWLHNSVYFANKRRNEVLGQEFAVLFGALNAAGVPYAVRKGPVIAETLYRDPGLRRMNDLDLLIDRDDAERVGDILAAHGYTQGRLSADGTSIEPFTRSTQAFWRMHVPNELPYAKLSDREEVDVFFVDLCLSVSKPRSKETLTTRDLLARRRPTRLCGADAYALALEDQFVDLCLHFRKEATSRHYIEAGVDLQLLKFLDIASMCAYVTTESAWKAVLDHAAESGAADGVYYAMYYAALLYPGDVPEDRLAALRPDDLGFLEEYGAVDGRVETWDLSFADRLFARDRSGAVRGSSTVPRV</sequence>
<dbReference type="EMBL" id="JACHMB010000001">
    <property type="protein sequence ID" value="MBB5774970.1"/>
    <property type="molecule type" value="Genomic_DNA"/>
</dbReference>
<name>A0A7W9L8X0_9ACTN</name>
<reference evidence="1 2" key="1">
    <citation type="submission" date="2020-08" db="EMBL/GenBank/DDBJ databases">
        <title>Sequencing the genomes of 1000 actinobacteria strains.</title>
        <authorList>
            <person name="Klenk H.-P."/>
        </authorList>
    </citation>
    <scope>NUCLEOTIDE SEQUENCE [LARGE SCALE GENOMIC DNA]</scope>
    <source>
        <strain evidence="1 2">DSM 45507</strain>
    </source>
</reference>
<evidence type="ECO:0000313" key="2">
    <source>
        <dbReference type="Proteomes" id="UP000579153"/>
    </source>
</evidence>
<dbReference type="RefSeq" id="WP_185068740.1">
    <property type="nucleotide sequence ID" value="NZ_JACHMB010000001.1"/>
</dbReference>
<gene>
    <name evidence="1" type="ORF">HD596_001726</name>
</gene>
<organism evidence="1 2">
    <name type="scientific">Nonomuraea jabiensis</name>
    <dbReference type="NCBI Taxonomy" id="882448"/>
    <lineage>
        <taxon>Bacteria</taxon>
        <taxon>Bacillati</taxon>
        <taxon>Actinomycetota</taxon>
        <taxon>Actinomycetes</taxon>
        <taxon>Streptosporangiales</taxon>
        <taxon>Streptosporangiaceae</taxon>
        <taxon>Nonomuraea</taxon>
    </lineage>
</organism>
<dbReference type="InterPro" id="IPR039498">
    <property type="entry name" value="NTP_transf_5"/>
</dbReference>
<dbReference type="Pfam" id="PF14907">
    <property type="entry name" value="NTP_transf_5"/>
    <property type="match status" value="1"/>
</dbReference>
<dbReference type="Gene3D" id="3.30.460.40">
    <property type="match status" value="1"/>
</dbReference>
<dbReference type="Proteomes" id="UP000579153">
    <property type="component" value="Unassembled WGS sequence"/>
</dbReference>
<proteinExistence type="predicted"/>
<comment type="caution">
    <text evidence="1">The sequence shown here is derived from an EMBL/GenBank/DDBJ whole genome shotgun (WGS) entry which is preliminary data.</text>
</comment>
<dbReference type="AlphaFoldDB" id="A0A7W9L8X0"/>
<evidence type="ECO:0008006" key="3">
    <source>
        <dbReference type="Google" id="ProtNLM"/>
    </source>
</evidence>
<evidence type="ECO:0000313" key="1">
    <source>
        <dbReference type="EMBL" id="MBB5774970.1"/>
    </source>
</evidence>
<accession>A0A7W9L8X0</accession>